<dbReference type="OrthoDB" id="2101756at2759"/>
<evidence type="ECO:0000313" key="2">
    <source>
        <dbReference type="EMBL" id="TPX70776.1"/>
    </source>
</evidence>
<sequence>MSMFTTLNNNPRGTEPVNFRIPNSCNALCTFKSNFKHDTEKGEDYFITECPAILQDKISPTLFTQRMQTLNREWHSEDSQASMTKLKRSGIYINIVSFLVILSAAPLAYVLQSSLTFLIALVGVFMLLVVNIGGEYIETSKEIAEDWTEEDAHEGRNLIYVVRTWRVGPLQSLLNVHITVLERKVFVPEGDEEAQTVPTYAKGPADATDA</sequence>
<name>A0A507F5T7_9FUNG</name>
<dbReference type="EMBL" id="QEAP01000273">
    <property type="protein sequence ID" value="TPX70776.1"/>
    <property type="molecule type" value="Genomic_DNA"/>
</dbReference>
<comment type="caution">
    <text evidence="2">The sequence shown here is derived from an EMBL/GenBank/DDBJ whole genome shotgun (WGS) entry which is preliminary data.</text>
</comment>
<accession>A0A507F5T7</accession>
<protein>
    <submittedName>
        <fullName evidence="2">Uncharacterized protein</fullName>
    </submittedName>
</protein>
<gene>
    <name evidence="2" type="ORF">CcCBS67573_g06415</name>
</gene>
<reference evidence="2 3" key="1">
    <citation type="journal article" date="2019" name="Sci. Rep.">
        <title>Comparative genomics of chytrid fungi reveal insights into the obligate biotrophic and pathogenic lifestyle of Synchytrium endobioticum.</title>
        <authorList>
            <person name="van de Vossenberg B.T.L.H."/>
            <person name="Warris S."/>
            <person name="Nguyen H.D.T."/>
            <person name="van Gent-Pelzer M.P.E."/>
            <person name="Joly D.L."/>
            <person name="van de Geest H.C."/>
            <person name="Bonants P.J.M."/>
            <person name="Smith D.S."/>
            <person name="Levesque C.A."/>
            <person name="van der Lee T.A.J."/>
        </authorList>
    </citation>
    <scope>NUCLEOTIDE SEQUENCE [LARGE SCALE GENOMIC DNA]</scope>
    <source>
        <strain evidence="2 3">CBS 675.73</strain>
    </source>
</reference>
<feature type="transmembrane region" description="Helical" evidence="1">
    <location>
        <begin position="91"/>
        <end position="109"/>
    </location>
</feature>
<feature type="transmembrane region" description="Helical" evidence="1">
    <location>
        <begin position="115"/>
        <end position="133"/>
    </location>
</feature>
<keyword evidence="1" id="KW-1133">Transmembrane helix</keyword>
<dbReference type="Proteomes" id="UP000320333">
    <property type="component" value="Unassembled WGS sequence"/>
</dbReference>
<keyword evidence="1" id="KW-0812">Transmembrane</keyword>
<dbReference type="AlphaFoldDB" id="A0A507F5T7"/>
<keyword evidence="1" id="KW-0472">Membrane</keyword>
<keyword evidence="3" id="KW-1185">Reference proteome</keyword>
<evidence type="ECO:0000313" key="3">
    <source>
        <dbReference type="Proteomes" id="UP000320333"/>
    </source>
</evidence>
<proteinExistence type="predicted"/>
<evidence type="ECO:0000256" key="1">
    <source>
        <dbReference type="SAM" id="Phobius"/>
    </source>
</evidence>
<organism evidence="2 3">
    <name type="scientific">Chytriomyces confervae</name>
    <dbReference type="NCBI Taxonomy" id="246404"/>
    <lineage>
        <taxon>Eukaryota</taxon>
        <taxon>Fungi</taxon>
        <taxon>Fungi incertae sedis</taxon>
        <taxon>Chytridiomycota</taxon>
        <taxon>Chytridiomycota incertae sedis</taxon>
        <taxon>Chytridiomycetes</taxon>
        <taxon>Chytridiales</taxon>
        <taxon>Chytriomycetaceae</taxon>
        <taxon>Chytriomyces</taxon>
    </lineage>
</organism>